<organism evidence="2 3">
    <name type="scientific">Candidatus Monoglobus merdigallinarum</name>
    <dbReference type="NCBI Taxonomy" id="2838698"/>
    <lineage>
        <taxon>Bacteria</taxon>
        <taxon>Bacillati</taxon>
        <taxon>Bacillota</taxon>
        <taxon>Clostridia</taxon>
        <taxon>Monoglobales</taxon>
        <taxon>Monoglobaceae</taxon>
        <taxon>Monoglobus</taxon>
    </lineage>
</organism>
<evidence type="ECO:0000256" key="1">
    <source>
        <dbReference type="SAM" id="MobiDB-lite"/>
    </source>
</evidence>
<sequence>NTQITNRKPSGSGFRFERRGSGVSEFTPNRWKRTIQSLPRRGCAPLRSLRSPTDVCTYPKVLG</sequence>
<feature type="non-terminal residue" evidence="2">
    <location>
        <position position="1"/>
    </location>
</feature>
<reference evidence="2" key="2">
    <citation type="submission" date="2021-04" db="EMBL/GenBank/DDBJ databases">
        <authorList>
            <person name="Gilroy R."/>
        </authorList>
    </citation>
    <scope>NUCLEOTIDE SEQUENCE</scope>
    <source>
        <strain evidence="2">5790</strain>
    </source>
</reference>
<feature type="region of interest" description="Disordered" evidence="1">
    <location>
        <begin position="1"/>
        <end position="28"/>
    </location>
</feature>
<dbReference type="Proteomes" id="UP000824162">
    <property type="component" value="Unassembled WGS sequence"/>
</dbReference>
<name>A0A9D1PPD2_9FIRM</name>
<gene>
    <name evidence="2" type="ORF">H9900_01325</name>
</gene>
<proteinExistence type="predicted"/>
<protein>
    <submittedName>
        <fullName evidence="2">Uncharacterized protein</fullName>
    </submittedName>
</protein>
<dbReference type="AlphaFoldDB" id="A0A9D1PPD2"/>
<comment type="caution">
    <text evidence="2">The sequence shown here is derived from an EMBL/GenBank/DDBJ whole genome shotgun (WGS) entry which is preliminary data.</text>
</comment>
<accession>A0A9D1PPD2</accession>
<reference evidence="2" key="1">
    <citation type="journal article" date="2021" name="PeerJ">
        <title>Extensive microbial diversity within the chicken gut microbiome revealed by metagenomics and culture.</title>
        <authorList>
            <person name="Gilroy R."/>
            <person name="Ravi A."/>
            <person name="Getino M."/>
            <person name="Pursley I."/>
            <person name="Horton D.L."/>
            <person name="Alikhan N.F."/>
            <person name="Baker D."/>
            <person name="Gharbi K."/>
            <person name="Hall N."/>
            <person name="Watson M."/>
            <person name="Adriaenssens E.M."/>
            <person name="Foster-Nyarko E."/>
            <person name="Jarju S."/>
            <person name="Secka A."/>
            <person name="Antonio M."/>
            <person name="Oren A."/>
            <person name="Chaudhuri R.R."/>
            <person name="La Ragione R."/>
            <person name="Hildebrand F."/>
            <person name="Pallen M.J."/>
        </authorList>
    </citation>
    <scope>NUCLEOTIDE SEQUENCE</scope>
    <source>
        <strain evidence="2">5790</strain>
    </source>
</reference>
<dbReference type="EMBL" id="DXIJ01000027">
    <property type="protein sequence ID" value="HIV85432.1"/>
    <property type="molecule type" value="Genomic_DNA"/>
</dbReference>
<evidence type="ECO:0000313" key="3">
    <source>
        <dbReference type="Proteomes" id="UP000824162"/>
    </source>
</evidence>
<evidence type="ECO:0000313" key="2">
    <source>
        <dbReference type="EMBL" id="HIV85432.1"/>
    </source>
</evidence>